<evidence type="ECO:0000313" key="2">
    <source>
        <dbReference type="EMBL" id="KAK7754639.1"/>
    </source>
</evidence>
<keyword evidence="3" id="KW-1185">Reference proteome</keyword>
<reference evidence="2 3" key="1">
    <citation type="submission" date="2024-02" db="EMBL/GenBank/DDBJ databases">
        <title>De novo assembly and annotation of 12 fungi associated with fruit tree decline syndrome in Ontario, Canada.</title>
        <authorList>
            <person name="Sulman M."/>
            <person name="Ellouze W."/>
            <person name="Ilyukhin E."/>
        </authorList>
    </citation>
    <scope>NUCLEOTIDE SEQUENCE [LARGE SCALE GENOMIC DNA]</scope>
    <source>
        <strain evidence="2 3">M11/M66-122</strain>
    </source>
</reference>
<dbReference type="Proteomes" id="UP001320420">
    <property type="component" value="Unassembled WGS sequence"/>
</dbReference>
<feature type="compositionally biased region" description="Low complexity" evidence="1">
    <location>
        <begin position="151"/>
        <end position="168"/>
    </location>
</feature>
<dbReference type="AlphaFoldDB" id="A0AAN9YUC3"/>
<proteinExistence type="predicted"/>
<feature type="region of interest" description="Disordered" evidence="1">
    <location>
        <begin position="64"/>
        <end position="181"/>
    </location>
</feature>
<dbReference type="EMBL" id="JAKJXP020000019">
    <property type="protein sequence ID" value="KAK7754639.1"/>
    <property type="molecule type" value="Genomic_DNA"/>
</dbReference>
<accession>A0AAN9YUC3</accession>
<evidence type="ECO:0000313" key="3">
    <source>
        <dbReference type="Proteomes" id="UP001320420"/>
    </source>
</evidence>
<name>A0AAN9YUC3_9PEZI</name>
<comment type="caution">
    <text evidence="2">The sequence shown here is derived from an EMBL/GenBank/DDBJ whole genome shotgun (WGS) entry which is preliminary data.</text>
</comment>
<organism evidence="2 3">
    <name type="scientific">Diatrype stigma</name>
    <dbReference type="NCBI Taxonomy" id="117547"/>
    <lineage>
        <taxon>Eukaryota</taxon>
        <taxon>Fungi</taxon>
        <taxon>Dikarya</taxon>
        <taxon>Ascomycota</taxon>
        <taxon>Pezizomycotina</taxon>
        <taxon>Sordariomycetes</taxon>
        <taxon>Xylariomycetidae</taxon>
        <taxon>Xylariales</taxon>
        <taxon>Diatrypaceae</taxon>
        <taxon>Diatrype</taxon>
    </lineage>
</organism>
<protein>
    <submittedName>
        <fullName evidence="2">Uncharacterized protein</fullName>
    </submittedName>
</protein>
<gene>
    <name evidence="2" type="ORF">SLS62_003423</name>
</gene>
<evidence type="ECO:0000256" key="1">
    <source>
        <dbReference type="SAM" id="MobiDB-lite"/>
    </source>
</evidence>
<sequence length="206" mass="22448">MLLTQERPLARNLIVILFTSALFLSGYAVQQKTLAKLRAAVSQQMAPRPSPKIYLPDRFKQSTTELEDGTVVSVEEDGGDYDTGRNNNGGGDNESDGIIVEVRPTTQDDVEGSDSSSGGSNGGPQKPLRPLDSGEENRGFGAPHQGKYTNKAAAGGEAVVEEAGAAKEGMQEEQPISRAERRRRIKAEIQRLSQGDEPVYYQRRLW</sequence>